<dbReference type="Proteomes" id="UP000220527">
    <property type="component" value="Unassembled WGS sequence"/>
</dbReference>
<sequence>MAYRIEYTDSAIEDIAYFTKYERGLIVTAIETQLTHEPLREVRNRKPLEFNALARWEVRVGKYRIFYDVEVSDRVVLVKAVGWKEHNRLYIRGKEYIL</sequence>
<evidence type="ECO:0000313" key="2">
    <source>
        <dbReference type="EMBL" id="PDW05074.1"/>
    </source>
</evidence>
<organism evidence="2 3">
    <name type="scientific">Candidatus Viridilinea mediisalina</name>
    <dbReference type="NCBI Taxonomy" id="2024553"/>
    <lineage>
        <taxon>Bacteria</taxon>
        <taxon>Bacillati</taxon>
        <taxon>Chloroflexota</taxon>
        <taxon>Chloroflexia</taxon>
        <taxon>Chloroflexales</taxon>
        <taxon>Chloroflexineae</taxon>
        <taxon>Oscillochloridaceae</taxon>
        <taxon>Candidatus Viridilinea</taxon>
    </lineage>
</organism>
<dbReference type="SUPFAM" id="SSF143011">
    <property type="entry name" value="RelE-like"/>
    <property type="match status" value="1"/>
</dbReference>
<dbReference type="OrthoDB" id="9805098at2"/>
<keyword evidence="3" id="KW-1185">Reference proteome</keyword>
<dbReference type="Pfam" id="PF05016">
    <property type="entry name" value="ParE_toxin"/>
    <property type="match status" value="1"/>
</dbReference>
<evidence type="ECO:0000256" key="1">
    <source>
        <dbReference type="ARBA" id="ARBA00022649"/>
    </source>
</evidence>
<keyword evidence="1" id="KW-1277">Toxin-antitoxin system</keyword>
<proteinExistence type="predicted"/>
<reference evidence="3" key="1">
    <citation type="submission" date="2017-08" db="EMBL/GenBank/DDBJ databases">
        <authorList>
            <person name="Grouzdev D.S."/>
            <person name="Gaisin V.A."/>
            <person name="Rysina M.S."/>
            <person name="Gorlenko V.M."/>
        </authorList>
    </citation>
    <scope>NUCLEOTIDE SEQUENCE [LARGE SCALE GENOMIC DNA]</scope>
    <source>
        <strain evidence="3">Kir15-3F</strain>
    </source>
</reference>
<evidence type="ECO:0000313" key="3">
    <source>
        <dbReference type="Proteomes" id="UP000220527"/>
    </source>
</evidence>
<accession>A0A2A6RPM8</accession>
<protein>
    <submittedName>
        <fullName evidence="2">Plasmid stabilization protein ParE</fullName>
    </submittedName>
</protein>
<dbReference type="InterPro" id="IPR035093">
    <property type="entry name" value="RelE/ParE_toxin_dom_sf"/>
</dbReference>
<dbReference type="InterPro" id="IPR007712">
    <property type="entry name" value="RelE/ParE_toxin"/>
</dbReference>
<dbReference type="AlphaFoldDB" id="A0A2A6RPM8"/>
<comment type="caution">
    <text evidence="2">The sequence shown here is derived from an EMBL/GenBank/DDBJ whole genome shotgun (WGS) entry which is preliminary data.</text>
</comment>
<name>A0A2A6RPM8_9CHLR</name>
<gene>
    <name evidence="2" type="ORF">CJ255_00335</name>
</gene>
<dbReference type="EMBL" id="NQWI01000001">
    <property type="protein sequence ID" value="PDW05074.1"/>
    <property type="molecule type" value="Genomic_DNA"/>
</dbReference>
<dbReference type="RefSeq" id="WP_097642094.1">
    <property type="nucleotide sequence ID" value="NZ_NQWI01000001.1"/>
</dbReference>
<dbReference type="Gene3D" id="3.30.2310.20">
    <property type="entry name" value="RelE-like"/>
    <property type="match status" value="1"/>
</dbReference>